<dbReference type="AlphaFoldDB" id="A0A195B0C6"/>
<dbReference type="Proteomes" id="UP000078540">
    <property type="component" value="Unassembled WGS sequence"/>
</dbReference>
<dbReference type="GO" id="GO:0042721">
    <property type="term" value="C:TIM22 mitochondrial import inner membrane insertion complex"/>
    <property type="evidence" value="ECO:0007669"/>
    <property type="project" value="InterPro"/>
</dbReference>
<dbReference type="KEGG" id="acoc:108691389"/>
<dbReference type="STRING" id="520822.A0A195B0C6"/>
<dbReference type="GO" id="GO:0045039">
    <property type="term" value="P:protein insertion into mitochondrial inner membrane"/>
    <property type="evidence" value="ECO:0007669"/>
    <property type="project" value="TreeGrafter"/>
</dbReference>
<evidence type="ECO:0000313" key="2">
    <source>
        <dbReference type="Proteomes" id="UP000078540"/>
    </source>
</evidence>
<dbReference type="EMBL" id="KQ976691">
    <property type="protein sequence ID" value="KYM77911.1"/>
    <property type="molecule type" value="Genomic_DNA"/>
</dbReference>
<dbReference type="PANTHER" id="PTHR21435">
    <property type="entry name" value="MITOCHONDRIAL IMPORT INNER MEMBRANE TRANSLOCASE SUBUNIT TIM29"/>
    <property type="match status" value="1"/>
</dbReference>
<dbReference type="InterPro" id="IPR019322">
    <property type="entry name" value="TIMM29"/>
</dbReference>
<sequence length="222" mass="26286">MSSQQIFQLSHRFRTVFRPLTSKFNEIGIKIRNYEMPEKIKGTFLERWAKYWHGLYIDYKDVALDVVKDCTERPVHATIYITLLGSCFYSNRHNPDETMFREQLIQNSIKLIQVGEPIRNPVSVQHIKWLEQCYNEGLIRRLNLGILSLIWLDNYDKNCSSYKAVCPYLKPRYVTFYERIVDVGFLGKWWVLDRKMKDYDVNEAEFCVAETVNNTDTISATC</sequence>
<dbReference type="Pfam" id="PF10171">
    <property type="entry name" value="Tim29"/>
    <property type="match status" value="1"/>
</dbReference>
<keyword evidence="2" id="KW-1185">Reference proteome</keyword>
<accession>A0A195B0C6</accession>
<gene>
    <name evidence="1" type="ORF">ALC53_11599</name>
</gene>
<protein>
    <submittedName>
        <fullName evidence="1">Uncharacterized protein C19orf52</fullName>
    </submittedName>
</protein>
<evidence type="ECO:0000313" key="1">
    <source>
        <dbReference type="EMBL" id="KYM77911.1"/>
    </source>
</evidence>
<organism evidence="1 2">
    <name type="scientific">Atta colombica</name>
    <dbReference type="NCBI Taxonomy" id="520822"/>
    <lineage>
        <taxon>Eukaryota</taxon>
        <taxon>Metazoa</taxon>
        <taxon>Ecdysozoa</taxon>
        <taxon>Arthropoda</taxon>
        <taxon>Hexapoda</taxon>
        <taxon>Insecta</taxon>
        <taxon>Pterygota</taxon>
        <taxon>Neoptera</taxon>
        <taxon>Endopterygota</taxon>
        <taxon>Hymenoptera</taxon>
        <taxon>Apocrita</taxon>
        <taxon>Aculeata</taxon>
        <taxon>Formicoidea</taxon>
        <taxon>Formicidae</taxon>
        <taxon>Myrmicinae</taxon>
        <taxon>Atta</taxon>
    </lineage>
</organism>
<reference evidence="1 2" key="1">
    <citation type="submission" date="2015-09" db="EMBL/GenBank/DDBJ databases">
        <title>Atta colombica WGS genome.</title>
        <authorList>
            <person name="Nygaard S."/>
            <person name="Hu H."/>
            <person name="Boomsma J."/>
            <person name="Zhang G."/>
        </authorList>
    </citation>
    <scope>NUCLEOTIDE SEQUENCE [LARGE SCALE GENOMIC DNA]</scope>
    <source>
        <strain evidence="1">Treedump-2</strain>
        <tissue evidence="1">Whole body</tissue>
    </source>
</reference>
<proteinExistence type="predicted"/>
<name>A0A195B0C6_9HYME</name>
<dbReference type="OrthoDB" id="5970620at2759"/>
<dbReference type="PANTHER" id="PTHR21435:SF1">
    <property type="entry name" value="MITOCHONDRIAL IMPORT INNER MEMBRANE TRANSLOCASE SUBUNIT TIM29"/>
    <property type="match status" value="1"/>
</dbReference>